<dbReference type="Proteomes" id="UP000485058">
    <property type="component" value="Unassembled WGS sequence"/>
</dbReference>
<gene>
    <name evidence="2" type="ORF">HaLaN_07079</name>
</gene>
<feature type="non-terminal residue" evidence="2">
    <location>
        <position position="1"/>
    </location>
</feature>
<feature type="compositionally biased region" description="Polar residues" evidence="1">
    <location>
        <begin position="156"/>
        <end position="180"/>
    </location>
</feature>
<feature type="compositionally biased region" description="Acidic residues" evidence="1">
    <location>
        <begin position="71"/>
        <end position="107"/>
    </location>
</feature>
<feature type="region of interest" description="Disordered" evidence="1">
    <location>
        <begin position="1"/>
        <end position="48"/>
    </location>
</feature>
<organism evidence="2 3">
    <name type="scientific">Haematococcus lacustris</name>
    <name type="common">Green alga</name>
    <name type="synonym">Haematococcus pluvialis</name>
    <dbReference type="NCBI Taxonomy" id="44745"/>
    <lineage>
        <taxon>Eukaryota</taxon>
        <taxon>Viridiplantae</taxon>
        <taxon>Chlorophyta</taxon>
        <taxon>core chlorophytes</taxon>
        <taxon>Chlorophyceae</taxon>
        <taxon>CS clade</taxon>
        <taxon>Chlamydomonadales</taxon>
        <taxon>Haematococcaceae</taxon>
        <taxon>Haematococcus</taxon>
    </lineage>
</organism>
<evidence type="ECO:0000313" key="3">
    <source>
        <dbReference type="Proteomes" id="UP000485058"/>
    </source>
</evidence>
<evidence type="ECO:0000256" key="1">
    <source>
        <dbReference type="SAM" id="MobiDB-lite"/>
    </source>
</evidence>
<reference evidence="2 3" key="1">
    <citation type="submission" date="2020-02" db="EMBL/GenBank/DDBJ databases">
        <title>Draft genome sequence of Haematococcus lacustris strain NIES-144.</title>
        <authorList>
            <person name="Morimoto D."/>
            <person name="Nakagawa S."/>
            <person name="Yoshida T."/>
            <person name="Sawayama S."/>
        </authorList>
    </citation>
    <scope>NUCLEOTIDE SEQUENCE [LARGE SCALE GENOMIC DNA]</scope>
    <source>
        <strain evidence="2 3">NIES-144</strain>
    </source>
</reference>
<keyword evidence="3" id="KW-1185">Reference proteome</keyword>
<proteinExistence type="predicted"/>
<dbReference type="EMBL" id="BLLF01000414">
    <property type="protein sequence ID" value="GFH11562.1"/>
    <property type="molecule type" value="Genomic_DNA"/>
</dbReference>
<dbReference type="AlphaFoldDB" id="A0A699Z7R0"/>
<feature type="region of interest" description="Disordered" evidence="1">
    <location>
        <begin position="67"/>
        <end position="190"/>
    </location>
</feature>
<protein>
    <submittedName>
        <fullName evidence="2">Uncharacterized protein</fullName>
    </submittedName>
</protein>
<comment type="caution">
    <text evidence="2">The sequence shown here is derived from an EMBL/GenBank/DDBJ whole genome shotgun (WGS) entry which is preliminary data.</text>
</comment>
<evidence type="ECO:0000313" key="2">
    <source>
        <dbReference type="EMBL" id="GFH11562.1"/>
    </source>
</evidence>
<feature type="compositionally biased region" description="Basic and acidic residues" evidence="1">
    <location>
        <begin position="131"/>
        <end position="142"/>
    </location>
</feature>
<name>A0A699Z7R0_HAELA</name>
<sequence length="190" mass="20158">MGISRQQAAPERSFIGEWSEAHAEVSKGHKSGRSSSRRDEGVAASPGCKGTEAAAAGLLAIGSCWTPSEQGDWDSDSDYSDYSDGYDDYYDSEDEEYDSEDEYDEDGFGIQKEVGYFEVVPKTSAPSSSATHDRGTALEDNRSYGPPSGHRRVLHSATSSQGASGYHANPSTLSSVSGDQGPQVPAGGRT</sequence>
<accession>A0A699Z7R0</accession>